<proteinExistence type="predicted"/>
<dbReference type="AlphaFoldDB" id="A0A0V1F444"/>
<accession>A0A0V1F444</accession>
<dbReference type="Proteomes" id="UP000054632">
    <property type="component" value="Unassembled WGS sequence"/>
</dbReference>
<dbReference type="EMBL" id="JYDR01000001">
    <property type="protein sequence ID" value="KRY79987.1"/>
    <property type="molecule type" value="Genomic_DNA"/>
</dbReference>
<gene>
    <name evidence="1" type="ORF">T4A_2686</name>
</gene>
<organism evidence="1 2">
    <name type="scientific">Trichinella pseudospiralis</name>
    <name type="common">Parasitic roundworm</name>
    <dbReference type="NCBI Taxonomy" id="6337"/>
    <lineage>
        <taxon>Eukaryota</taxon>
        <taxon>Metazoa</taxon>
        <taxon>Ecdysozoa</taxon>
        <taxon>Nematoda</taxon>
        <taxon>Enoplea</taxon>
        <taxon>Dorylaimia</taxon>
        <taxon>Trichinellida</taxon>
        <taxon>Trichinellidae</taxon>
        <taxon>Trichinella</taxon>
    </lineage>
</organism>
<evidence type="ECO:0000313" key="2">
    <source>
        <dbReference type="Proteomes" id="UP000054632"/>
    </source>
</evidence>
<name>A0A0V1F444_TRIPS</name>
<reference evidence="1 2" key="1">
    <citation type="submission" date="2015-01" db="EMBL/GenBank/DDBJ databases">
        <title>Evolution of Trichinella species and genotypes.</title>
        <authorList>
            <person name="Korhonen P.K."/>
            <person name="Edoardo P."/>
            <person name="Giuseppe L.R."/>
            <person name="Gasser R.B."/>
        </authorList>
    </citation>
    <scope>NUCLEOTIDE SEQUENCE [LARGE SCALE GENOMIC DNA]</scope>
    <source>
        <strain evidence="1">ISS13</strain>
    </source>
</reference>
<protein>
    <submittedName>
        <fullName evidence="1">Uncharacterized protein</fullName>
    </submittedName>
</protein>
<comment type="caution">
    <text evidence="1">The sequence shown here is derived from an EMBL/GenBank/DDBJ whole genome shotgun (WGS) entry which is preliminary data.</text>
</comment>
<sequence>MIFKMLVIYKMLLGSEIEYKRMEFIISFYIDGWHLTSRMMPGVKLVQARLRTKPTPPSQRHCVHDLCSVLLLHRLDCMFHFLTLDKMEKGVVKYLSTCDIETMLTRRVCRRVNSENRCRGGLFLIVDRNEVSSSNGKS</sequence>
<evidence type="ECO:0000313" key="1">
    <source>
        <dbReference type="EMBL" id="KRY79987.1"/>
    </source>
</evidence>